<dbReference type="AlphaFoldDB" id="A0A154P545"/>
<keyword evidence="3" id="KW-1185">Reference proteome</keyword>
<proteinExistence type="predicted"/>
<evidence type="ECO:0000256" key="1">
    <source>
        <dbReference type="SAM" id="MobiDB-lite"/>
    </source>
</evidence>
<gene>
    <name evidence="2" type="ORF">WN55_10159</name>
</gene>
<protein>
    <submittedName>
        <fullName evidence="2">Uncharacterized protein</fullName>
    </submittedName>
</protein>
<accession>A0A154P545</accession>
<evidence type="ECO:0000313" key="2">
    <source>
        <dbReference type="EMBL" id="KZC06250.1"/>
    </source>
</evidence>
<dbReference type="Proteomes" id="UP000076502">
    <property type="component" value="Unassembled WGS sequence"/>
</dbReference>
<name>A0A154P545_DUFNO</name>
<feature type="region of interest" description="Disordered" evidence="1">
    <location>
        <begin position="49"/>
        <end position="70"/>
    </location>
</feature>
<sequence length="70" mass="8305">MESTLNIDTEFLRCNTIGRYFGKFIPFQDGGLKERIFYRFNESSLEREILPEFDQAQEQPETRYTKGSES</sequence>
<reference evidence="2 3" key="1">
    <citation type="submission" date="2015-07" db="EMBL/GenBank/DDBJ databases">
        <title>The genome of Dufourea novaeangliae.</title>
        <authorList>
            <person name="Pan H."/>
            <person name="Kapheim K."/>
        </authorList>
    </citation>
    <scope>NUCLEOTIDE SEQUENCE [LARGE SCALE GENOMIC DNA]</scope>
    <source>
        <strain evidence="2">0120121106</strain>
        <tissue evidence="2">Whole body</tissue>
    </source>
</reference>
<evidence type="ECO:0000313" key="3">
    <source>
        <dbReference type="Proteomes" id="UP000076502"/>
    </source>
</evidence>
<feature type="compositionally biased region" description="Basic and acidic residues" evidence="1">
    <location>
        <begin position="60"/>
        <end position="70"/>
    </location>
</feature>
<organism evidence="2 3">
    <name type="scientific">Dufourea novaeangliae</name>
    <name type="common">Sweat bee</name>
    <dbReference type="NCBI Taxonomy" id="178035"/>
    <lineage>
        <taxon>Eukaryota</taxon>
        <taxon>Metazoa</taxon>
        <taxon>Ecdysozoa</taxon>
        <taxon>Arthropoda</taxon>
        <taxon>Hexapoda</taxon>
        <taxon>Insecta</taxon>
        <taxon>Pterygota</taxon>
        <taxon>Neoptera</taxon>
        <taxon>Endopterygota</taxon>
        <taxon>Hymenoptera</taxon>
        <taxon>Apocrita</taxon>
        <taxon>Aculeata</taxon>
        <taxon>Apoidea</taxon>
        <taxon>Anthophila</taxon>
        <taxon>Halictidae</taxon>
        <taxon>Rophitinae</taxon>
        <taxon>Dufourea</taxon>
    </lineage>
</organism>
<dbReference type="EMBL" id="KQ434809">
    <property type="protein sequence ID" value="KZC06250.1"/>
    <property type="molecule type" value="Genomic_DNA"/>
</dbReference>